<dbReference type="Proteomes" id="UP000230161">
    <property type="component" value="Unassembled WGS sequence"/>
</dbReference>
<dbReference type="InterPro" id="IPR025164">
    <property type="entry name" value="Toastrack_DUF4097"/>
</dbReference>
<reference evidence="2 3" key="1">
    <citation type="submission" date="2017-11" db="EMBL/GenBank/DDBJ databases">
        <title>Genomic Encyclopedia of Archaeal and Bacterial Type Strains, Phase II (KMG-II): From Individual Species to Whole Genera.</title>
        <authorList>
            <person name="Goeker M."/>
        </authorList>
    </citation>
    <scope>NUCLEOTIDE SEQUENCE [LARGE SCALE GENOMIC DNA]</scope>
    <source>
        <strain evidence="2 3">DSM 25625</strain>
    </source>
</reference>
<proteinExistence type="predicted"/>
<dbReference type="EMBL" id="PGFB01000001">
    <property type="protein sequence ID" value="PJJ65514.1"/>
    <property type="molecule type" value="Genomic_DNA"/>
</dbReference>
<dbReference type="AlphaFoldDB" id="A0A2M9C4Q7"/>
<protein>
    <submittedName>
        <fullName evidence="2">Putative adhesin</fullName>
    </submittedName>
</protein>
<evidence type="ECO:0000313" key="3">
    <source>
        <dbReference type="Proteomes" id="UP000230161"/>
    </source>
</evidence>
<dbReference type="RefSeq" id="WP_100343401.1">
    <property type="nucleotide sequence ID" value="NZ_PGFB01000001.1"/>
</dbReference>
<gene>
    <name evidence="2" type="ORF">CLV54_0547</name>
</gene>
<keyword evidence="3" id="KW-1185">Reference proteome</keyword>
<dbReference type="Pfam" id="PF13349">
    <property type="entry name" value="DUF4097"/>
    <property type="match status" value="1"/>
</dbReference>
<sequence length="286" mass="30163">MALQKWLLTEPRIIDLELVRSLTVGLIAGKVDIIGHDEPGARIEVHSVSGKELRIEIDGDRLEIDHPQLRWDNFIEVFRTFRGSARADISVMVPRNVALKFGVVSANALVSGLVTDARISTVSGDIVIDDVTGDLELNSVSGELSARNHTGRVTAHTVSGDIMAQGELSSFTSDGVSGNVFLDVLGIPDRIRTNTVSGDLTVRLDEGVPAHYKVNTVSGKLQLDNHSVSGVRGSTYTLSTGELAGQWVDVAANSVSGDVSVVRRFVDPAAAPAAAADGTASDGASA</sequence>
<name>A0A2M9C4Q7_9MICO</name>
<organism evidence="2 3">
    <name type="scientific">Compostimonas suwonensis</name>
    <dbReference type="NCBI Taxonomy" id="1048394"/>
    <lineage>
        <taxon>Bacteria</taxon>
        <taxon>Bacillati</taxon>
        <taxon>Actinomycetota</taxon>
        <taxon>Actinomycetes</taxon>
        <taxon>Micrococcales</taxon>
        <taxon>Microbacteriaceae</taxon>
        <taxon>Compostimonas</taxon>
    </lineage>
</organism>
<feature type="domain" description="DUF4097" evidence="1">
    <location>
        <begin position="42"/>
        <end position="261"/>
    </location>
</feature>
<evidence type="ECO:0000313" key="2">
    <source>
        <dbReference type="EMBL" id="PJJ65514.1"/>
    </source>
</evidence>
<comment type="caution">
    <text evidence="2">The sequence shown here is derived from an EMBL/GenBank/DDBJ whole genome shotgun (WGS) entry which is preliminary data.</text>
</comment>
<evidence type="ECO:0000259" key="1">
    <source>
        <dbReference type="Pfam" id="PF13349"/>
    </source>
</evidence>
<accession>A0A2M9C4Q7</accession>
<dbReference type="OrthoDB" id="3232569at2"/>